<dbReference type="Proteomes" id="UP001500212">
    <property type="component" value="Unassembled WGS sequence"/>
</dbReference>
<keyword evidence="1" id="KW-0378">Hydrolase</keyword>
<dbReference type="Gene3D" id="3.40.720.10">
    <property type="entry name" value="Alkaline Phosphatase, subunit A"/>
    <property type="match status" value="1"/>
</dbReference>
<sequence>MKDRRFRRALLLTATILTTWSAAGCGNDGVTHAGGQHPAVREVPRPAHVVVVVLENKSDRQVIGAPDAPYISSLAGSGALFTNSYAVRHPSEPNYLALFSGSTQGLTDDSCPHTYSAPNLASELSAAGLTFAGFAEASPVFDRTACVSGRYARKHVPWADFPDLPDAVGRSFADFPSDYSALPTVSFVIPDMCDDMHNCPVKTGDSWLRSNLDGYVRWASTHDSVLIVTFDENDGSPGNKIATIFAGARVKPGRYPEKIDHYSVLRTIEDAYGLSHAGASAARSPITDVWTAGPS</sequence>
<proteinExistence type="predicted"/>
<evidence type="ECO:0000256" key="1">
    <source>
        <dbReference type="ARBA" id="ARBA00022801"/>
    </source>
</evidence>
<keyword evidence="2" id="KW-0843">Virulence</keyword>
<reference evidence="5" key="1">
    <citation type="journal article" date="2019" name="Int. J. Syst. Evol. Microbiol.">
        <title>The Global Catalogue of Microorganisms (GCM) 10K type strain sequencing project: providing services to taxonomists for standard genome sequencing and annotation.</title>
        <authorList>
            <consortium name="The Broad Institute Genomics Platform"/>
            <consortium name="The Broad Institute Genome Sequencing Center for Infectious Disease"/>
            <person name="Wu L."/>
            <person name="Ma J."/>
        </authorList>
    </citation>
    <scope>NUCLEOTIDE SEQUENCE [LARGE SCALE GENOMIC DNA]</scope>
    <source>
        <strain evidence="5">JCM 17938</strain>
    </source>
</reference>
<feature type="chain" id="PRO_5047162367" evidence="3">
    <location>
        <begin position="23"/>
        <end position="295"/>
    </location>
</feature>
<keyword evidence="3" id="KW-0732">Signal</keyword>
<comment type="caution">
    <text evidence="4">The sequence shown here is derived from an EMBL/GenBank/DDBJ whole genome shotgun (WGS) entry which is preliminary data.</text>
</comment>
<evidence type="ECO:0000313" key="4">
    <source>
        <dbReference type="EMBL" id="GAA4602883.1"/>
    </source>
</evidence>
<protein>
    <submittedName>
        <fullName evidence="4">Alkaline phosphatase family protein</fullName>
    </submittedName>
</protein>
<evidence type="ECO:0000256" key="2">
    <source>
        <dbReference type="ARBA" id="ARBA00023026"/>
    </source>
</evidence>
<dbReference type="RefSeq" id="WP_345348700.1">
    <property type="nucleotide sequence ID" value="NZ_BAABHJ010000002.1"/>
</dbReference>
<dbReference type="EMBL" id="BAABHJ010000002">
    <property type="protein sequence ID" value="GAA4602883.1"/>
    <property type="molecule type" value="Genomic_DNA"/>
</dbReference>
<dbReference type="PROSITE" id="PS51257">
    <property type="entry name" value="PROKAR_LIPOPROTEIN"/>
    <property type="match status" value="1"/>
</dbReference>
<organism evidence="4 5">
    <name type="scientific">Actinoallomurus liliacearum</name>
    <dbReference type="NCBI Taxonomy" id="1080073"/>
    <lineage>
        <taxon>Bacteria</taxon>
        <taxon>Bacillati</taxon>
        <taxon>Actinomycetota</taxon>
        <taxon>Actinomycetes</taxon>
        <taxon>Streptosporangiales</taxon>
        <taxon>Thermomonosporaceae</taxon>
        <taxon>Actinoallomurus</taxon>
    </lineage>
</organism>
<evidence type="ECO:0000256" key="3">
    <source>
        <dbReference type="SAM" id="SignalP"/>
    </source>
</evidence>
<dbReference type="PANTHER" id="PTHR31956">
    <property type="entry name" value="NON-SPECIFIC PHOSPHOLIPASE C4-RELATED"/>
    <property type="match status" value="1"/>
</dbReference>
<gene>
    <name evidence="4" type="ORF">GCM10023195_09210</name>
</gene>
<name>A0ABP8TD77_9ACTN</name>
<dbReference type="InterPro" id="IPR017850">
    <property type="entry name" value="Alkaline_phosphatase_core_sf"/>
</dbReference>
<evidence type="ECO:0000313" key="5">
    <source>
        <dbReference type="Proteomes" id="UP001500212"/>
    </source>
</evidence>
<feature type="signal peptide" evidence="3">
    <location>
        <begin position="1"/>
        <end position="22"/>
    </location>
</feature>
<accession>A0ABP8TD77</accession>
<keyword evidence="5" id="KW-1185">Reference proteome</keyword>
<dbReference type="PANTHER" id="PTHR31956:SF1">
    <property type="entry name" value="NON-SPECIFIC PHOSPHOLIPASE C1"/>
    <property type="match status" value="1"/>
</dbReference>
<dbReference type="SUPFAM" id="SSF53649">
    <property type="entry name" value="Alkaline phosphatase-like"/>
    <property type="match status" value="1"/>
</dbReference>
<dbReference type="Pfam" id="PF04185">
    <property type="entry name" value="Phosphoesterase"/>
    <property type="match status" value="1"/>
</dbReference>
<dbReference type="InterPro" id="IPR007312">
    <property type="entry name" value="Phosphoesterase"/>
</dbReference>